<dbReference type="InterPro" id="IPR012712">
    <property type="entry name" value="HpaR/FarR"/>
</dbReference>
<dbReference type="GO" id="GO:0006950">
    <property type="term" value="P:response to stress"/>
    <property type="evidence" value="ECO:0007669"/>
    <property type="project" value="TreeGrafter"/>
</dbReference>
<dbReference type="EMBL" id="JAAGOX010000022">
    <property type="protein sequence ID" value="NDW46100.1"/>
    <property type="molecule type" value="Genomic_DNA"/>
</dbReference>
<dbReference type="NCBIfam" id="TIGR02337">
    <property type="entry name" value="HpaR"/>
    <property type="match status" value="1"/>
</dbReference>
<dbReference type="Gene3D" id="1.10.10.10">
    <property type="entry name" value="Winged helix-like DNA-binding domain superfamily/Winged helix DNA-binding domain"/>
    <property type="match status" value="1"/>
</dbReference>
<evidence type="ECO:0000259" key="4">
    <source>
        <dbReference type="PROSITE" id="PS50995"/>
    </source>
</evidence>
<feature type="domain" description="HTH marR-type" evidence="4">
    <location>
        <begin position="9"/>
        <end position="141"/>
    </location>
</feature>
<dbReference type="InterPro" id="IPR000835">
    <property type="entry name" value="HTH_MarR-typ"/>
</dbReference>
<keyword evidence="1" id="KW-0805">Transcription regulation</keyword>
<evidence type="ECO:0000256" key="3">
    <source>
        <dbReference type="ARBA" id="ARBA00023163"/>
    </source>
</evidence>
<evidence type="ECO:0000313" key="5">
    <source>
        <dbReference type="EMBL" id="NDW46100.1"/>
    </source>
</evidence>
<dbReference type="GO" id="GO:0045892">
    <property type="term" value="P:negative regulation of DNA-templated transcription"/>
    <property type="evidence" value="ECO:0007669"/>
    <property type="project" value="InterPro"/>
</dbReference>
<dbReference type="PROSITE" id="PS50995">
    <property type="entry name" value="HTH_MARR_2"/>
    <property type="match status" value="1"/>
</dbReference>
<dbReference type="InterPro" id="IPR023187">
    <property type="entry name" value="Tscrpt_reg_MarR-type_CS"/>
</dbReference>
<dbReference type="GO" id="GO:0003677">
    <property type="term" value="F:DNA binding"/>
    <property type="evidence" value="ECO:0007669"/>
    <property type="project" value="UniProtKB-KW"/>
</dbReference>
<comment type="caution">
    <text evidence="5">The sequence shown here is derived from an EMBL/GenBank/DDBJ whole genome shotgun (WGS) entry which is preliminary data.</text>
</comment>
<dbReference type="AlphaFoldDB" id="A0A6B2NSF0"/>
<accession>A0A6B2NSF0</accession>
<proteinExistence type="predicted"/>
<dbReference type="SMART" id="SM00347">
    <property type="entry name" value="HTH_MARR"/>
    <property type="match status" value="1"/>
</dbReference>
<keyword evidence="2" id="KW-0238">DNA-binding</keyword>
<dbReference type="Pfam" id="PF01047">
    <property type="entry name" value="MarR"/>
    <property type="match status" value="1"/>
</dbReference>
<dbReference type="PRINTS" id="PR00598">
    <property type="entry name" value="HTHMARR"/>
</dbReference>
<reference evidence="5" key="1">
    <citation type="submission" date="2020-02" db="EMBL/GenBank/DDBJ databases">
        <title>Delineation of the pyrene-degrading pathway in Roseobacter clade bacteria by genomic analysis.</title>
        <authorList>
            <person name="Zhou H."/>
            <person name="Wang H."/>
        </authorList>
    </citation>
    <scope>NUCLEOTIDE SEQUENCE</scope>
    <source>
        <strain evidence="5">PrR005</strain>
    </source>
</reference>
<name>A0A6B2NSF0_9RHOB</name>
<evidence type="ECO:0000256" key="1">
    <source>
        <dbReference type="ARBA" id="ARBA00023015"/>
    </source>
</evidence>
<protein>
    <submittedName>
        <fullName evidence="5">Homoprotocatechuate degradation operon regulator HpaR</fullName>
    </submittedName>
</protein>
<dbReference type="PANTHER" id="PTHR33164:SF13">
    <property type="entry name" value="4-HYDROXYPHENYLACETATE CATABOLISM PROTEIN"/>
    <property type="match status" value="1"/>
</dbReference>
<dbReference type="RefSeq" id="WP_164130871.1">
    <property type="nucleotide sequence ID" value="NZ_JAAGOX010000022.1"/>
</dbReference>
<dbReference type="InterPro" id="IPR036388">
    <property type="entry name" value="WH-like_DNA-bd_sf"/>
</dbReference>
<dbReference type="PANTHER" id="PTHR33164">
    <property type="entry name" value="TRANSCRIPTIONAL REGULATOR, MARR FAMILY"/>
    <property type="match status" value="1"/>
</dbReference>
<dbReference type="PROSITE" id="PS01117">
    <property type="entry name" value="HTH_MARR_1"/>
    <property type="match status" value="1"/>
</dbReference>
<dbReference type="SUPFAM" id="SSF46785">
    <property type="entry name" value="Winged helix' DNA-binding domain"/>
    <property type="match status" value="1"/>
</dbReference>
<dbReference type="InterPro" id="IPR039422">
    <property type="entry name" value="MarR/SlyA-like"/>
</dbReference>
<organism evidence="5">
    <name type="scientific">Ruegeria sp. PrR005</name>
    <dbReference type="NCBI Taxonomy" id="2706882"/>
    <lineage>
        <taxon>Bacteria</taxon>
        <taxon>Pseudomonadati</taxon>
        <taxon>Pseudomonadota</taxon>
        <taxon>Alphaproteobacteria</taxon>
        <taxon>Rhodobacterales</taxon>
        <taxon>Roseobacteraceae</taxon>
        <taxon>Ruegeria</taxon>
    </lineage>
</organism>
<gene>
    <name evidence="5" type="primary">hpaR</name>
    <name evidence="5" type="ORF">G0P99_14120</name>
</gene>
<evidence type="ECO:0000256" key="2">
    <source>
        <dbReference type="ARBA" id="ARBA00023125"/>
    </source>
</evidence>
<dbReference type="InterPro" id="IPR036390">
    <property type="entry name" value="WH_DNA-bd_sf"/>
</dbReference>
<dbReference type="GO" id="GO:0003700">
    <property type="term" value="F:DNA-binding transcription factor activity"/>
    <property type="evidence" value="ECO:0007669"/>
    <property type="project" value="InterPro"/>
</dbReference>
<sequence length="145" mass="16312">MNSDLPLTSRSLPIALLRARERVMGPIRAILMDVGITEQQWRVLRVLEEEGPQDPTRIADQACLLLPSLTRILQKLEEKDLITRQPDPGDRRKQIVSITPAGAKIIRDNLGASQAVFDDIRTQLGAGRFETLLDLLNELYQEKSS</sequence>
<keyword evidence="3" id="KW-0804">Transcription</keyword>